<dbReference type="PANTHER" id="PTHR46186">
    <property type="entry name" value="CYSTATIN"/>
    <property type="match status" value="1"/>
</dbReference>
<dbReference type="CDD" id="cd00042">
    <property type="entry name" value="CY"/>
    <property type="match status" value="1"/>
</dbReference>
<dbReference type="InterPro" id="IPR046350">
    <property type="entry name" value="Cystatin_sf"/>
</dbReference>
<keyword evidence="7" id="KW-1185">Reference proteome</keyword>
<dbReference type="Gene3D" id="3.10.450.10">
    <property type="match status" value="1"/>
</dbReference>
<evidence type="ECO:0000256" key="1">
    <source>
        <dbReference type="ARBA" id="ARBA00009403"/>
    </source>
</evidence>
<dbReference type="GO" id="GO:0004869">
    <property type="term" value="F:cysteine-type endopeptidase inhibitor activity"/>
    <property type="evidence" value="ECO:0007669"/>
    <property type="project" value="UniProtKB-KW"/>
</dbReference>
<dbReference type="GeneID" id="8341977"/>
<evidence type="ECO:0000313" key="8">
    <source>
        <dbReference type="WBParaSite" id="Smp_034420.1"/>
    </source>
</evidence>
<dbReference type="PANTHER" id="PTHR46186:SF2">
    <property type="entry name" value="CYSTATIN"/>
    <property type="match status" value="1"/>
</dbReference>
<evidence type="ECO:0000313" key="6">
    <source>
        <dbReference type="EMBL" id="ACK86680.1"/>
    </source>
</evidence>
<evidence type="ECO:0000256" key="3">
    <source>
        <dbReference type="ARBA" id="ARBA00022704"/>
    </source>
</evidence>
<dbReference type="OrthoDB" id="1908104at2759"/>
<evidence type="ECO:0000256" key="4">
    <source>
        <dbReference type="SAM" id="SignalP"/>
    </source>
</evidence>
<feature type="signal peptide" evidence="4">
    <location>
        <begin position="1"/>
        <end position="19"/>
    </location>
</feature>
<dbReference type="GO" id="GO:0005737">
    <property type="term" value="C:cytoplasm"/>
    <property type="evidence" value="ECO:0007669"/>
    <property type="project" value="TreeGrafter"/>
</dbReference>
<dbReference type="CTD" id="8341977"/>
<dbReference type="SUPFAM" id="SSF54403">
    <property type="entry name" value="Cystatin/monellin"/>
    <property type="match status" value="1"/>
</dbReference>
<evidence type="ECO:0000259" key="5">
    <source>
        <dbReference type="SMART" id="SM00043"/>
    </source>
</evidence>
<dbReference type="AlphaFoldDB" id="B8Y6H4"/>
<feature type="domain" description="Cystatin" evidence="5">
    <location>
        <begin position="22"/>
        <end position="144"/>
    </location>
</feature>
<evidence type="ECO:0000313" key="7">
    <source>
        <dbReference type="Proteomes" id="UP000008854"/>
    </source>
</evidence>
<keyword evidence="2" id="KW-0646">Protease inhibitor</keyword>
<name>B8Y6H4_SCHMA</name>
<reference evidence="6" key="1">
    <citation type="journal article" date="2011" name="Parasitol. Res.">
        <title>Screening the Schistosoma mansoni transcriptome for genes differentially expressed in the schistosomulum stage in search for vaccine candidates.</title>
        <authorList>
            <person name="Farias L.P."/>
            <person name="Tararam C.A."/>
            <person name="Miyasato P.A."/>
            <person name="Nishiyama M.Y.Jr."/>
            <person name="Oliveira K.C."/>
            <person name="Kawano T."/>
            <person name="Verjovski-Almeida S."/>
            <person name="Leite L.C."/>
        </authorList>
    </citation>
    <scope>NUCLEOTIDE SEQUENCE</scope>
</reference>
<dbReference type="WBParaSite" id="Smp_034420.1">
    <property type="protein sequence ID" value="Smp_034420.1"/>
    <property type="gene ID" value="Smp_034420"/>
</dbReference>
<dbReference type="HOGENOM" id="CLU_149577_0_0_1"/>
<sequence length="148" mass="16530">MGPVCYLFVVSSFVLLTSGNVGMPGAPRKLQLNNATIEKFGHELAKVAHKFNSEYGNSSLHVITKLVNVTSQVVQGIFYTFFVKFSPTSCTTANNNIHVLDTYFPNRDSCDLTDGESKICKVTLWDRPWLQSDFSKIIRIVRCSNDTS</sequence>
<reference evidence="7" key="2">
    <citation type="journal article" date="2012" name="PLoS Negl. Trop. Dis.">
        <title>A systematically improved high quality genome and transcriptome of the human blood fluke Schistosoma mansoni.</title>
        <authorList>
            <person name="Protasio A.V."/>
            <person name="Tsai I.J."/>
            <person name="Babbage A."/>
            <person name="Nichol S."/>
            <person name="Hunt M."/>
            <person name="Aslett M.A."/>
            <person name="De Silva N."/>
            <person name="Velarde G.S."/>
            <person name="Anderson T.J."/>
            <person name="Clark R.C."/>
            <person name="Davidson C."/>
            <person name="Dillon G.P."/>
            <person name="Holroyd N.E."/>
            <person name="LoVerde P.T."/>
            <person name="Lloyd C."/>
            <person name="McQuillan J."/>
            <person name="Oliveira G."/>
            <person name="Otto T.D."/>
            <person name="Parker-Manuel S.J."/>
            <person name="Quail M.A."/>
            <person name="Wilson R.A."/>
            <person name="Zerlotini A."/>
            <person name="Dunne D.W."/>
            <person name="Berriman M."/>
        </authorList>
    </citation>
    <scope>NUCLEOTIDE SEQUENCE [LARGE SCALE GENOMIC DNA]</scope>
    <source>
        <strain evidence="7">Puerto Rican</strain>
    </source>
</reference>
<accession>B8Y6H4</accession>
<dbReference type="InterPro" id="IPR000010">
    <property type="entry name" value="Cystatin_dom"/>
</dbReference>
<organism evidence="6">
    <name type="scientific">Schistosoma mansoni</name>
    <name type="common">Blood fluke</name>
    <dbReference type="NCBI Taxonomy" id="6183"/>
    <lineage>
        <taxon>Eukaryota</taxon>
        <taxon>Metazoa</taxon>
        <taxon>Spiralia</taxon>
        <taxon>Lophotrochozoa</taxon>
        <taxon>Platyhelminthes</taxon>
        <taxon>Trematoda</taxon>
        <taxon>Digenea</taxon>
        <taxon>Strigeidida</taxon>
        <taxon>Schistosomatoidea</taxon>
        <taxon>Schistosomatidae</taxon>
        <taxon>Schistosoma</taxon>
    </lineage>
</organism>
<dbReference type="EMBL" id="FJ490614">
    <property type="protein sequence ID" value="ACK86680.1"/>
    <property type="molecule type" value="mRNA"/>
</dbReference>
<protein>
    <submittedName>
        <fullName evidence="6 8">DIF_6</fullName>
    </submittedName>
</protein>
<proteinExistence type="evidence at transcript level"/>
<keyword evidence="3" id="KW-0789">Thiol protease inhibitor</keyword>
<comment type="similarity">
    <text evidence="1">Belongs to the cystatin family.</text>
</comment>
<dbReference type="ExpressionAtlas" id="B8Y6H4">
    <property type="expression patterns" value="baseline"/>
</dbReference>
<dbReference type="RefSeq" id="XP_018649825.1">
    <property type="nucleotide sequence ID" value="XM_018795521.1"/>
</dbReference>
<dbReference type="GO" id="GO:0005615">
    <property type="term" value="C:extracellular space"/>
    <property type="evidence" value="ECO:0007669"/>
    <property type="project" value="TreeGrafter"/>
</dbReference>
<keyword evidence="4" id="KW-0732">Signal</keyword>
<dbReference type="Pfam" id="PF00031">
    <property type="entry name" value="Cystatin"/>
    <property type="match status" value="1"/>
</dbReference>
<dbReference type="GO" id="GO:0031982">
    <property type="term" value="C:vesicle"/>
    <property type="evidence" value="ECO:0007669"/>
    <property type="project" value="TreeGrafter"/>
</dbReference>
<dbReference type="InParanoid" id="B8Y6H4"/>
<dbReference type="SMART" id="SM00043">
    <property type="entry name" value="CY"/>
    <property type="match status" value="1"/>
</dbReference>
<reference evidence="8" key="3">
    <citation type="submission" date="2018-12" db="UniProtKB">
        <authorList>
            <consortium name="WormBaseParasite"/>
        </authorList>
    </citation>
    <scope>IDENTIFICATION</scope>
    <source>
        <strain evidence="8">Puerto Rican</strain>
    </source>
</reference>
<dbReference type="Proteomes" id="UP000008854">
    <property type="component" value="Unassembled WGS sequence"/>
</dbReference>
<evidence type="ECO:0000256" key="2">
    <source>
        <dbReference type="ARBA" id="ARBA00022690"/>
    </source>
</evidence>
<feature type="chain" id="PRO_5010108781" evidence="4">
    <location>
        <begin position="20"/>
        <end position="148"/>
    </location>
</feature>